<dbReference type="GO" id="GO:0005634">
    <property type="term" value="C:nucleus"/>
    <property type="evidence" value="ECO:0007669"/>
    <property type="project" value="TreeGrafter"/>
</dbReference>
<evidence type="ECO:0000256" key="4">
    <source>
        <dbReference type="ARBA" id="ARBA00017712"/>
    </source>
</evidence>
<keyword evidence="5" id="KW-0688">Ribosomal frameshifting</keyword>
<dbReference type="OrthoDB" id="5959761at2759"/>
<dbReference type="GO" id="GO:0045732">
    <property type="term" value="P:positive regulation of protein catabolic process"/>
    <property type="evidence" value="ECO:0007669"/>
    <property type="project" value="TreeGrafter"/>
</dbReference>
<dbReference type="GO" id="GO:0005737">
    <property type="term" value="C:cytoplasm"/>
    <property type="evidence" value="ECO:0007669"/>
    <property type="project" value="TreeGrafter"/>
</dbReference>
<proteinExistence type="inferred from homology"/>
<name>A0A8H3R3T4_9GLOM</name>
<dbReference type="Proteomes" id="UP000615446">
    <property type="component" value="Unassembled WGS sequence"/>
</dbReference>
<evidence type="ECO:0000256" key="1">
    <source>
        <dbReference type="ARBA" id="ARBA00002307"/>
    </source>
</evidence>
<dbReference type="EMBL" id="BLAL01000306">
    <property type="protein sequence ID" value="GET02337.1"/>
    <property type="molecule type" value="Genomic_DNA"/>
</dbReference>
<evidence type="ECO:0000256" key="5">
    <source>
        <dbReference type="ARBA" id="ARBA00022758"/>
    </source>
</evidence>
<dbReference type="PANTHER" id="PTHR10279">
    <property type="entry name" value="ORNITHINE DECARBOXYLASE ANTIZYME"/>
    <property type="match status" value="1"/>
</dbReference>
<accession>A0A8H3R3T4</accession>
<protein>
    <recommendedName>
        <fullName evidence="4">Ornithine decarboxylase antizyme</fullName>
    </recommendedName>
</protein>
<comment type="similarity">
    <text evidence="2">Belongs to the ODC antizyme family.</text>
</comment>
<evidence type="ECO:0000313" key="6">
    <source>
        <dbReference type="EMBL" id="GET02337.1"/>
    </source>
</evidence>
<evidence type="ECO:0000256" key="2">
    <source>
        <dbReference type="ARBA" id="ARBA00008796"/>
    </source>
</evidence>
<organism evidence="6 7">
    <name type="scientific">Rhizophagus clarus</name>
    <dbReference type="NCBI Taxonomy" id="94130"/>
    <lineage>
        <taxon>Eukaryota</taxon>
        <taxon>Fungi</taxon>
        <taxon>Fungi incertae sedis</taxon>
        <taxon>Mucoromycota</taxon>
        <taxon>Glomeromycotina</taxon>
        <taxon>Glomeromycetes</taxon>
        <taxon>Glomerales</taxon>
        <taxon>Glomeraceae</taxon>
        <taxon>Rhizophagus</taxon>
    </lineage>
</organism>
<comment type="function">
    <text evidence="1">Ornithine decarboxylase (ODC) antizyme protein that negatively regulates ODC activity and intracellular polyamine biosynthesis in response to increased intracellular polyamine levels. Binds to ODC monomers, inhibiting the assembly of the functional ODC homodimer, and targets the monomers for ubiquitin-independent proteolytic destruction by the 26S proteasome.</text>
</comment>
<dbReference type="GO" id="GO:0075523">
    <property type="term" value="P:viral translational frameshifting"/>
    <property type="evidence" value="ECO:0007669"/>
    <property type="project" value="UniProtKB-KW"/>
</dbReference>
<evidence type="ECO:0000256" key="3">
    <source>
        <dbReference type="ARBA" id="ARBA00011486"/>
    </source>
</evidence>
<dbReference type="InterPro" id="IPR002993">
    <property type="entry name" value="ODC_AZ"/>
</dbReference>
<comment type="caution">
    <text evidence="6">The sequence shown here is derived from an EMBL/GenBank/DDBJ whole genome shotgun (WGS) entry which is preliminary data.</text>
</comment>
<dbReference type="Gene3D" id="3.40.630.60">
    <property type="match status" value="1"/>
</dbReference>
<dbReference type="SUPFAM" id="SSF55729">
    <property type="entry name" value="Acyl-CoA N-acyltransferases (Nat)"/>
    <property type="match status" value="1"/>
</dbReference>
<dbReference type="AlphaFoldDB" id="A0A8H3R3T4"/>
<sequence>MKNGIYLRPSFYIYLTTPLKKKMSSSIGIQLKNMTIRKASPKFPKELLAICFSHDSTAKYYYSTLGKKTGWRSYDNTMALKRPLNPSIQDIVPSTDHRNHENWPDFFLLNSPRTTLEGIFRNKIKNDRELIIISAKEKTPIWRGFTTIDDDNTLFLRGNDFEHVSSLEYDSLKESLVAVIELAEESLKCDTIVICLDRNDKNSCHLSTLIRCFFYLGFELVPPKTYNHSNEFILVGMEL</sequence>
<comment type="subunit">
    <text evidence="3">Interacts with ODC and thereby sterically blocks ODC homodimerization.</text>
</comment>
<reference evidence="6" key="1">
    <citation type="submission" date="2019-10" db="EMBL/GenBank/DDBJ databases">
        <title>Conservation and host-specific expression of non-tandemly repeated heterogenous ribosome RNA gene in arbuscular mycorrhizal fungi.</title>
        <authorList>
            <person name="Maeda T."/>
            <person name="Kobayashi Y."/>
            <person name="Nakagawa T."/>
            <person name="Ezawa T."/>
            <person name="Yamaguchi K."/>
            <person name="Bino T."/>
            <person name="Nishimoto Y."/>
            <person name="Shigenobu S."/>
            <person name="Kawaguchi M."/>
        </authorList>
    </citation>
    <scope>NUCLEOTIDE SEQUENCE</scope>
    <source>
        <strain evidence="6">HR1</strain>
    </source>
</reference>
<dbReference type="InterPro" id="IPR016181">
    <property type="entry name" value="Acyl_CoA_acyltransferase"/>
</dbReference>
<evidence type="ECO:0000313" key="7">
    <source>
        <dbReference type="Proteomes" id="UP000615446"/>
    </source>
</evidence>
<dbReference type="GO" id="GO:0008073">
    <property type="term" value="F:ornithine decarboxylase inhibitor activity"/>
    <property type="evidence" value="ECO:0007669"/>
    <property type="project" value="InterPro"/>
</dbReference>
<dbReference type="PANTHER" id="PTHR10279:SF10">
    <property type="entry name" value="ORNITHINE DECARBOXYLASE ANTIZYME"/>
    <property type="match status" value="1"/>
</dbReference>
<dbReference type="Pfam" id="PF02100">
    <property type="entry name" value="ODC_AZ"/>
    <property type="match status" value="1"/>
</dbReference>
<gene>
    <name evidence="6" type="ORF">RCL2_002872000</name>
</gene>
<dbReference type="InterPro" id="IPR038581">
    <property type="entry name" value="ODC_AZ_sf"/>
</dbReference>